<dbReference type="Proteomes" id="UP001589734">
    <property type="component" value="Unassembled WGS sequence"/>
</dbReference>
<sequence>MKSLVNIKMLSIITISCFLFSCKNNNDGYSDEIETVQTPVDSTNTVPDTTSLDNASNQNEGGNPDDSNTGASSISSNSSNASSKSTAGTGSGPGESAKDGATYTNTKASDSLKKSYKKKK</sequence>
<feature type="compositionally biased region" description="Low complexity" evidence="1">
    <location>
        <begin position="67"/>
        <end position="88"/>
    </location>
</feature>
<dbReference type="EMBL" id="JBHLYW010000022">
    <property type="protein sequence ID" value="MFC0079656.1"/>
    <property type="molecule type" value="Genomic_DNA"/>
</dbReference>
<evidence type="ECO:0008006" key="4">
    <source>
        <dbReference type="Google" id="ProtNLM"/>
    </source>
</evidence>
<reference evidence="2 3" key="1">
    <citation type="submission" date="2024-09" db="EMBL/GenBank/DDBJ databases">
        <authorList>
            <person name="Sun Q."/>
            <person name="Mori K."/>
        </authorList>
    </citation>
    <scope>NUCLEOTIDE SEQUENCE [LARGE SCALE GENOMIC DNA]</scope>
    <source>
        <strain evidence="2 3">CGMCC 1.12926</strain>
    </source>
</reference>
<evidence type="ECO:0000313" key="2">
    <source>
        <dbReference type="EMBL" id="MFC0079656.1"/>
    </source>
</evidence>
<protein>
    <recommendedName>
        <fullName evidence="4">Lipoprotein</fullName>
    </recommendedName>
</protein>
<feature type="compositionally biased region" description="Polar residues" evidence="1">
    <location>
        <begin position="35"/>
        <end position="61"/>
    </location>
</feature>
<gene>
    <name evidence="2" type="ORF">ACFFLS_21595</name>
</gene>
<name>A0ABV6BW22_9FLAO</name>
<evidence type="ECO:0000256" key="1">
    <source>
        <dbReference type="SAM" id="MobiDB-lite"/>
    </source>
</evidence>
<keyword evidence="3" id="KW-1185">Reference proteome</keyword>
<proteinExistence type="predicted"/>
<accession>A0ABV6BW22</accession>
<organism evidence="2 3">
    <name type="scientific">Flavobacterium procerum</name>
    <dbReference type="NCBI Taxonomy" id="1455569"/>
    <lineage>
        <taxon>Bacteria</taxon>
        <taxon>Pseudomonadati</taxon>
        <taxon>Bacteroidota</taxon>
        <taxon>Flavobacteriia</taxon>
        <taxon>Flavobacteriales</taxon>
        <taxon>Flavobacteriaceae</taxon>
        <taxon>Flavobacterium</taxon>
    </lineage>
</organism>
<feature type="region of interest" description="Disordered" evidence="1">
    <location>
        <begin position="29"/>
        <end position="120"/>
    </location>
</feature>
<comment type="caution">
    <text evidence="2">The sequence shown here is derived from an EMBL/GenBank/DDBJ whole genome shotgun (WGS) entry which is preliminary data.</text>
</comment>
<dbReference type="PROSITE" id="PS51257">
    <property type="entry name" value="PROKAR_LIPOPROTEIN"/>
    <property type="match status" value="1"/>
</dbReference>
<dbReference type="RefSeq" id="WP_379687372.1">
    <property type="nucleotide sequence ID" value="NZ_JBHLYW010000022.1"/>
</dbReference>
<evidence type="ECO:0000313" key="3">
    <source>
        <dbReference type="Proteomes" id="UP001589734"/>
    </source>
</evidence>